<dbReference type="Gene3D" id="3.30.160.20">
    <property type="match status" value="1"/>
</dbReference>
<evidence type="ECO:0000313" key="6">
    <source>
        <dbReference type="WBParaSite" id="ALUE_0000283401-mRNA-1"/>
    </source>
</evidence>
<accession>A0A9J2NZP5</accession>
<evidence type="ECO:0000313" key="5">
    <source>
        <dbReference type="Proteomes" id="UP000036681"/>
    </source>
</evidence>
<organism evidence="5 6">
    <name type="scientific">Ascaris lumbricoides</name>
    <name type="common">Giant roundworm</name>
    <dbReference type="NCBI Taxonomy" id="6252"/>
    <lineage>
        <taxon>Eukaryota</taxon>
        <taxon>Metazoa</taxon>
        <taxon>Ecdysozoa</taxon>
        <taxon>Nematoda</taxon>
        <taxon>Chromadorea</taxon>
        <taxon>Rhabditida</taxon>
        <taxon>Spirurina</taxon>
        <taxon>Ascaridomorpha</taxon>
        <taxon>Ascaridoidea</taxon>
        <taxon>Ascarididae</taxon>
        <taxon>Ascaris</taxon>
    </lineage>
</organism>
<dbReference type="AlphaFoldDB" id="A0A9J2NZP5"/>
<dbReference type="GO" id="GO:0006396">
    <property type="term" value="P:RNA processing"/>
    <property type="evidence" value="ECO:0007669"/>
    <property type="project" value="InterPro"/>
</dbReference>
<evidence type="ECO:0000259" key="4">
    <source>
        <dbReference type="PROSITE" id="PS50141"/>
    </source>
</evidence>
<evidence type="ECO:0000259" key="3">
    <source>
        <dbReference type="PROSITE" id="PS50137"/>
    </source>
</evidence>
<dbReference type="PROSITE" id="PS50141">
    <property type="entry name" value="A_DEAMIN_EDITASE"/>
    <property type="match status" value="1"/>
</dbReference>
<dbReference type="GO" id="GO:0008251">
    <property type="term" value="F:tRNA-specific adenosine deaminase activity"/>
    <property type="evidence" value="ECO:0007669"/>
    <property type="project" value="TreeGrafter"/>
</dbReference>
<dbReference type="GO" id="GO:0003725">
    <property type="term" value="F:double-stranded RNA binding"/>
    <property type="evidence" value="ECO:0007669"/>
    <property type="project" value="TreeGrafter"/>
</dbReference>
<keyword evidence="5" id="KW-1185">Reference proteome</keyword>
<reference evidence="6" key="1">
    <citation type="submission" date="2023-03" db="UniProtKB">
        <authorList>
            <consortium name="WormBaseParasite"/>
        </authorList>
    </citation>
    <scope>IDENTIFICATION</scope>
</reference>
<dbReference type="GO" id="GO:0003726">
    <property type="term" value="F:double-stranded RNA adenosine deaminase activity"/>
    <property type="evidence" value="ECO:0007669"/>
    <property type="project" value="TreeGrafter"/>
</dbReference>
<feature type="region of interest" description="Disordered" evidence="2">
    <location>
        <begin position="16"/>
        <end position="39"/>
    </location>
</feature>
<protein>
    <submittedName>
        <fullName evidence="6">A to I editase domain-containing protein</fullName>
    </submittedName>
</protein>
<dbReference type="GO" id="GO:0005737">
    <property type="term" value="C:cytoplasm"/>
    <property type="evidence" value="ECO:0007669"/>
    <property type="project" value="TreeGrafter"/>
</dbReference>
<dbReference type="SMART" id="SM00552">
    <property type="entry name" value="ADEAMc"/>
    <property type="match status" value="1"/>
</dbReference>
<dbReference type="InterPro" id="IPR002466">
    <property type="entry name" value="A_deamin"/>
</dbReference>
<dbReference type="Proteomes" id="UP000036681">
    <property type="component" value="Unplaced"/>
</dbReference>
<dbReference type="PANTHER" id="PTHR10910">
    <property type="entry name" value="EUKARYOTE SPECIFIC DSRNA BINDING PROTEIN"/>
    <property type="match status" value="1"/>
</dbReference>
<keyword evidence="1" id="KW-0694">RNA-binding</keyword>
<proteinExistence type="predicted"/>
<feature type="domain" description="DRBM" evidence="3">
    <location>
        <begin position="58"/>
        <end position="123"/>
    </location>
</feature>
<name>A0A9J2NZP5_ASCLU</name>
<dbReference type="Pfam" id="PF02137">
    <property type="entry name" value="A_deamin"/>
    <property type="match status" value="1"/>
</dbReference>
<sequence>MQQVGAMFAMEGGGAGPDGLSDHMEADDSDGSWRGGMGDNPEGISKLAQSYIYESKKNPVSLVVEYTQRSGMQIKFNCVEKVDERGFQVSTLIDGLNVAGLLCPSKREAKLSCCLFIIDYLIQEMINQESELMDATEDRYWSSASVENYENISKFVWYFLSYREQQWSCEISAVAGPHRHIFLRVGRTLFPWLWNTCSGLAFKRYSNASIKGKLTVKFCFASGCGAVQFLIRGFQVSMVVDGVKWSGLVCSSKREAKVSCCRVVIDYLIRQGKIRTRSSCEGGIQLKNSIFEHMENALYSCFDYECSSNSELKASEKVIAGIFMVDAVAAECHLISWATGNKCVQGSALCTDGCTVNDSHAEVLCRRGLLRFLYQQLEVYLRDEQKSIFRKVMGRLALRPSLTFHLFINTAPCGDGRIFSFSSEDVASGSAHKPEVDKNKGALRTKIECGEGTVPIPDDVHMQTMDGIFGGERLRTMSCSDKILKWNSLGVQGCLLTAFVRPIYLCTLTIGQLFHYGHLSRSVCCRLGDSLKLPLPFKLNHPYLASCTALSSHRAVSKSPTLSVNWNISDGTIEVLNALTGRINRTGEVSRLCKRAMYECFEAVESKVRRTSAEAPIDETYLNKKERCKDYINARDCFLKALEDNGYGLWLKKPDEEKMFTLNHMFKLIGNQLCAFSPSIDGRIV</sequence>
<dbReference type="GO" id="GO:0005730">
    <property type="term" value="C:nucleolus"/>
    <property type="evidence" value="ECO:0007669"/>
    <property type="project" value="TreeGrafter"/>
</dbReference>
<feature type="domain" description="A to I editase" evidence="4">
    <location>
        <begin position="336"/>
        <end position="660"/>
    </location>
</feature>
<dbReference type="InterPro" id="IPR014720">
    <property type="entry name" value="dsRBD_dom"/>
</dbReference>
<dbReference type="PANTHER" id="PTHR10910:SF62">
    <property type="entry name" value="AT07585P-RELATED"/>
    <property type="match status" value="1"/>
</dbReference>
<evidence type="ECO:0000256" key="2">
    <source>
        <dbReference type="SAM" id="MobiDB-lite"/>
    </source>
</evidence>
<dbReference type="WBParaSite" id="ALUE_0000283401-mRNA-1">
    <property type="protein sequence ID" value="ALUE_0000283401-mRNA-1"/>
    <property type="gene ID" value="ALUE_0000283401"/>
</dbReference>
<evidence type="ECO:0000256" key="1">
    <source>
        <dbReference type="PROSITE-ProRule" id="PRU00266"/>
    </source>
</evidence>
<dbReference type="PROSITE" id="PS50137">
    <property type="entry name" value="DS_RBD"/>
    <property type="match status" value="1"/>
</dbReference>
<dbReference type="SUPFAM" id="SSF54768">
    <property type="entry name" value="dsRNA-binding domain-like"/>
    <property type="match status" value="1"/>
</dbReference>
<dbReference type="GO" id="GO:0006382">
    <property type="term" value="P:adenosine to inosine editing"/>
    <property type="evidence" value="ECO:0007669"/>
    <property type="project" value="TreeGrafter"/>
</dbReference>